<dbReference type="AlphaFoldDB" id="A0A4V2FXZ5"/>
<dbReference type="Gene3D" id="3.40.50.300">
    <property type="entry name" value="P-loop containing nucleotide triphosphate hydrolases"/>
    <property type="match status" value="1"/>
</dbReference>
<dbReference type="PANTHER" id="PTHR47691:SF3">
    <property type="entry name" value="HTH-TYPE TRANSCRIPTIONAL REGULATOR RV0890C-RELATED"/>
    <property type="match status" value="1"/>
</dbReference>
<dbReference type="PRINTS" id="PR00364">
    <property type="entry name" value="DISEASERSIST"/>
</dbReference>
<protein>
    <submittedName>
        <fullName evidence="2">Transcriptional regulator with XRE-family HTH domain</fullName>
    </submittedName>
</protein>
<gene>
    <name evidence="2" type="ORF">EV645_3114</name>
</gene>
<dbReference type="Gene3D" id="1.10.260.40">
    <property type="entry name" value="lambda repressor-like DNA-binding domains"/>
    <property type="match status" value="1"/>
</dbReference>
<organism evidence="2 3">
    <name type="scientific">Kribbella rubisoli</name>
    <dbReference type="NCBI Taxonomy" id="3075929"/>
    <lineage>
        <taxon>Bacteria</taxon>
        <taxon>Bacillati</taxon>
        <taxon>Actinomycetota</taxon>
        <taxon>Actinomycetes</taxon>
        <taxon>Propionibacteriales</taxon>
        <taxon>Kribbellaceae</taxon>
        <taxon>Kribbella</taxon>
    </lineage>
</organism>
<dbReference type="GO" id="GO:0043531">
    <property type="term" value="F:ADP binding"/>
    <property type="evidence" value="ECO:0007669"/>
    <property type="project" value="InterPro"/>
</dbReference>
<keyword evidence="3" id="KW-1185">Reference proteome</keyword>
<dbReference type="RefSeq" id="WP_198681645.1">
    <property type="nucleotide sequence ID" value="NZ_SHKR01000012.1"/>
</dbReference>
<evidence type="ECO:0000313" key="3">
    <source>
        <dbReference type="Proteomes" id="UP000292027"/>
    </source>
</evidence>
<dbReference type="InterPro" id="IPR001387">
    <property type="entry name" value="Cro/C1-type_HTH"/>
</dbReference>
<dbReference type="Pfam" id="PF13560">
    <property type="entry name" value="HTH_31"/>
    <property type="match status" value="1"/>
</dbReference>
<comment type="caution">
    <text evidence="2">The sequence shown here is derived from an EMBL/GenBank/DDBJ whole genome shotgun (WGS) entry which is preliminary data.</text>
</comment>
<reference evidence="2 3" key="1">
    <citation type="journal article" date="2015" name="Stand. Genomic Sci.">
        <title>Genomic Encyclopedia of Bacterial and Archaeal Type Strains, Phase III: the genomes of soil and plant-associated and newly described type strains.</title>
        <authorList>
            <person name="Whitman W.B."/>
            <person name="Woyke T."/>
            <person name="Klenk H.P."/>
            <person name="Zhou Y."/>
            <person name="Lilburn T.G."/>
            <person name="Beck B.J."/>
            <person name="De Vos P."/>
            <person name="Vandamme P."/>
            <person name="Eisen J.A."/>
            <person name="Garrity G."/>
            <person name="Hugenholtz P."/>
            <person name="Kyrpides N.C."/>
        </authorList>
    </citation>
    <scope>NUCLEOTIDE SEQUENCE [LARGE SCALE GENOMIC DNA]</scope>
    <source>
        <strain evidence="2 3">VKM Ac-2540</strain>
    </source>
</reference>
<dbReference type="CDD" id="cd00093">
    <property type="entry name" value="HTH_XRE"/>
    <property type="match status" value="1"/>
</dbReference>
<dbReference type="SMART" id="SM00530">
    <property type="entry name" value="HTH_XRE"/>
    <property type="match status" value="1"/>
</dbReference>
<dbReference type="InterPro" id="IPR011990">
    <property type="entry name" value="TPR-like_helical_dom_sf"/>
</dbReference>
<dbReference type="EMBL" id="SHKR01000012">
    <property type="protein sequence ID" value="RZU15576.1"/>
    <property type="molecule type" value="Genomic_DNA"/>
</dbReference>
<dbReference type="PANTHER" id="PTHR47691">
    <property type="entry name" value="REGULATOR-RELATED"/>
    <property type="match status" value="1"/>
</dbReference>
<evidence type="ECO:0000259" key="1">
    <source>
        <dbReference type="PROSITE" id="PS50943"/>
    </source>
</evidence>
<dbReference type="SUPFAM" id="SSF52540">
    <property type="entry name" value="P-loop containing nucleoside triphosphate hydrolases"/>
    <property type="match status" value="1"/>
</dbReference>
<dbReference type="SUPFAM" id="SSF47413">
    <property type="entry name" value="lambda repressor-like DNA-binding domains"/>
    <property type="match status" value="1"/>
</dbReference>
<dbReference type="InterPro" id="IPR010982">
    <property type="entry name" value="Lambda_DNA-bd_dom_sf"/>
</dbReference>
<feature type="domain" description="HTH cro/C1-type" evidence="1">
    <location>
        <begin position="8"/>
        <end position="63"/>
    </location>
</feature>
<sequence length="783" mass="85277">MSDFGHVLRRFRQAAALSQEKLAEVSGVSVEAIKTLEAGRRRHPRPHTLKLLGDGLGLTDDERAELVAVGTRARTRRQVPEQLPDDLQDFSGREQQLADVEKLFSSGEAGQGVVVVSAIAGMGGIGKTALGVHVAHRLADQFPDGQLYLNLRGFGPGEPMSAAEALSRLMDSLGVQADDRSSSVDETAARYRSAVAGRRMFVFVDNAANEAQVLPLLPGASTCAVLITSRRSLMGLAGAVHLALDPLPEQEALLMLDQVVGDGRIAADPPNSAAVVRLCGGLPLALRIAGARLAAEPTWSVADFVQRLESSRRRLDELAIGDLDVRTSIEVSLAAAAEEHEPTVVAFRLLGLYEGEELDVRVAARILELSVPETEAYLERLVDLHLLESPRPRRYQLHDLVRAYVQELPATDAERRAARDRVMALYVAMIWRGRMWRGVSDLLSHEWFDERWLSGTEDLGYEEIMTWLDAEAAEVLAAARRLMAGPHSDPAAVVRLAVGMVFFWADRARSTEGAQLLELAVTALRSDPDCAPARAEAAVRHNLARFYSVLSDFDRAAVQMKLAVETSAASGYQWMLMHSHIGLAQFLERLDRLEESTAQAQAGLEFALSSADVHAEGEARFTVGVIAGRLGRLAEQDREFELAAELARRSGPRAVLWISGNIGEAYRRGGRLEQARSWLRVGLAEVRKSSSQFTVAEFLQLLGAVEAEMAAYGAARAHLEEGLTLIGNNSGELEAKIRQSLGDALSGLGESGPAQAQWRLALQLYSRYGLPQAEQVRRLLTAS</sequence>
<dbReference type="Proteomes" id="UP000292027">
    <property type="component" value="Unassembled WGS sequence"/>
</dbReference>
<proteinExistence type="predicted"/>
<dbReference type="Gene3D" id="1.25.40.10">
    <property type="entry name" value="Tetratricopeptide repeat domain"/>
    <property type="match status" value="1"/>
</dbReference>
<dbReference type="InterPro" id="IPR027417">
    <property type="entry name" value="P-loop_NTPase"/>
</dbReference>
<evidence type="ECO:0000313" key="2">
    <source>
        <dbReference type="EMBL" id="RZU15576.1"/>
    </source>
</evidence>
<name>A0A4V2FXZ5_9ACTN</name>
<dbReference type="PROSITE" id="PS50943">
    <property type="entry name" value="HTH_CROC1"/>
    <property type="match status" value="1"/>
</dbReference>
<dbReference type="GO" id="GO:0003677">
    <property type="term" value="F:DNA binding"/>
    <property type="evidence" value="ECO:0007669"/>
    <property type="project" value="InterPro"/>
</dbReference>
<dbReference type="SUPFAM" id="SSF48452">
    <property type="entry name" value="TPR-like"/>
    <property type="match status" value="1"/>
</dbReference>
<accession>A0A4V2FXZ5</accession>